<dbReference type="Proteomes" id="UP000229498">
    <property type="component" value="Unassembled WGS sequence"/>
</dbReference>
<name>A0A2M9G4P3_9PROT</name>
<dbReference type="EMBL" id="PHIG01000021">
    <property type="protein sequence ID" value="PJK30668.1"/>
    <property type="molecule type" value="Genomic_DNA"/>
</dbReference>
<sequence>MELPALQAVVRAMIMSALKGNRLTQRYAIEYLERKEERHFRARLERFARLEKLKVQGEAQIAEHRRQGMPPPDLLPHPDDIVLNHQTTEVWINGPEFPEEVAVFEHVAELRNLALMQSALWDKTSEARKNPPKGEGICAALFFATLTDTVLPRRFRWRDGEAVGLMMDYAGMTRRDLERRYAIENDRLMRAKPEVSLVSLAMQTEIDRLSAEFFDRLRRAGAEGGG</sequence>
<evidence type="ECO:0000313" key="1">
    <source>
        <dbReference type="EMBL" id="PJK30668.1"/>
    </source>
</evidence>
<proteinExistence type="predicted"/>
<organism evidence="1 2">
    <name type="scientific">Minwuia thermotolerans</name>
    <dbReference type="NCBI Taxonomy" id="2056226"/>
    <lineage>
        <taxon>Bacteria</taxon>
        <taxon>Pseudomonadati</taxon>
        <taxon>Pseudomonadota</taxon>
        <taxon>Alphaproteobacteria</taxon>
        <taxon>Minwuiales</taxon>
        <taxon>Minwuiaceae</taxon>
        <taxon>Minwuia</taxon>
    </lineage>
</organism>
<protein>
    <submittedName>
        <fullName evidence="1">Uncharacterized protein</fullName>
    </submittedName>
</protein>
<accession>A0A2M9G4P3</accession>
<dbReference type="AlphaFoldDB" id="A0A2M9G4P3"/>
<comment type="caution">
    <text evidence="1">The sequence shown here is derived from an EMBL/GenBank/DDBJ whole genome shotgun (WGS) entry which is preliminary data.</text>
</comment>
<gene>
    <name evidence="1" type="ORF">CVT23_05580</name>
</gene>
<keyword evidence="2" id="KW-1185">Reference proteome</keyword>
<evidence type="ECO:0000313" key="2">
    <source>
        <dbReference type="Proteomes" id="UP000229498"/>
    </source>
</evidence>
<reference evidence="1 2" key="1">
    <citation type="submission" date="2017-11" db="EMBL/GenBank/DDBJ databases">
        <title>Draft genome sequence of Rhizobiales bacterium SY3-13.</title>
        <authorList>
            <person name="Sun C."/>
        </authorList>
    </citation>
    <scope>NUCLEOTIDE SEQUENCE [LARGE SCALE GENOMIC DNA]</scope>
    <source>
        <strain evidence="1 2">SY3-13</strain>
    </source>
</reference>